<dbReference type="InterPro" id="IPR029028">
    <property type="entry name" value="Alpha/beta_knot_MTases"/>
</dbReference>
<dbReference type="PANTHER" id="PTHR33603">
    <property type="entry name" value="METHYLTRANSFERASE"/>
    <property type="match status" value="1"/>
</dbReference>
<evidence type="ECO:0000256" key="1">
    <source>
        <dbReference type="ARBA" id="ARBA00022603"/>
    </source>
</evidence>
<keyword evidence="2 5" id="KW-0808">Transferase</keyword>
<dbReference type="GO" id="GO:0008168">
    <property type="term" value="F:methyltransferase activity"/>
    <property type="evidence" value="ECO:0007669"/>
    <property type="project" value="UniProtKB-KW"/>
</dbReference>
<sequence>MHITIISIANKMPAWVETAYQGYAARLPKEYKLELLEIGRIKSSASMNSVQLKKAEGQYLLQAIPKGAHVVALDEHGKQLSTQQFSQNLEQWQLNTRHLAFLIGGADGLAEQCLQAAHQKISLSALTFPHTMVRIILAEQLYRGWTIIQGHPYHRV</sequence>
<proteinExistence type="inferred from homology"/>
<dbReference type="EC" id="2.1.1.177" evidence="5"/>
<dbReference type="PANTHER" id="PTHR33603:SF1">
    <property type="entry name" value="RIBOSOMAL RNA LARGE SUBUNIT METHYLTRANSFERASE H"/>
    <property type="match status" value="1"/>
</dbReference>
<dbReference type="EMBL" id="UOFL01000035">
    <property type="protein sequence ID" value="VAW72151.1"/>
    <property type="molecule type" value="Genomic_DNA"/>
</dbReference>
<dbReference type="Pfam" id="PF02590">
    <property type="entry name" value="SPOUT_MTase"/>
    <property type="match status" value="1"/>
</dbReference>
<gene>
    <name evidence="5" type="ORF">MNBD_GAMMA12-2040</name>
</gene>
<accession>A0A3B0XX74</accession>
<protein>
    <submittedName>
        <fullName evidence="5">23S rRNA (Pseudouridine(1915)-N(3))-methyltransferase</fullName>
        <ecNumber evidence="5">2.1.1.177</ecNumber>
    </submittedName>
</protein>
<dbReference type="AlphaFoldDB" id="A0A3B0XX74"/>
<dbReference type="InterPro" id="IPR003742">
    <property type="entry name" value="RlmH-like"/>
</dbReference>
<name>A0A3B0XX74_9ZZZZ</name>
<evidence type="ECO:0000256" key="2">
    <source>
        <dbReference type="ARBA" id="ARBA00022679"/>
    </source>
</evidence>
<evidence type="ECO:0000313" key="5">
    <source>
        <dbReference type="EMBL" id="VAW72151.1"/>
    </source>
</evidence>
<organism evidence="5">
    <name type="scientific">hydrothermal vent metagenome</name>
    <dbReference type="NCBI Taxonomy" id="652676"/>
    <lineage>
        <taxon>unclassified sequences</taxon>
        <taxon>metagenomes</taxon>
        <taxon>ecological metagenomes</taxon>
    </lineage>
</organism>
<dbReference type="CDD" id="cd18081">
    <property type="entry name" value="RlmH-like"/>
    <property type="match status" value="1"/>
</dbReference>
<reference evidence="5" key="1">
    <citation type="submission" date="2018-06" db="EMBL/GenBank/DDBJ databases">
        <authorList>
            <person name="Zhirakovskaya E."/>
        </authorList>
    </citation>
    <scope>NUCLEOTIDE SEQUENCE</scope>
</reference>
<comment type="similarity">
    <text evidence="4">Belongs to the RNA methyltransferase RlmH family.</text>
</comment>
<evidence type="ECO:0000256" key="3">
    <source>
        <dbReference type="ARBA" id="ARBA00022691"/>
    </source>
</evidence>
<dbReference type="GO" id="GO:0006364">
    <property type="term" value="P:rRNA processing"/>
    <property type="evidence" value="ECO:0007669"/>
    <property type="project" value="InterPro"/>
</dbReference>
<dbReference type="GO" id="GO:0032259">
    <property type="term" value="P:methylation"/>
    <property type="evidence" value="ECO:0007669"/>
    <property type="project" value="UniProtKB-KW"/>
</dbReference>
<dbReference type="Gene3D" id="3.40.1280.10">
    <property type="match status" value="1"/>
</dbReference>
<dbReference type="InterPro" id="IPR029026">
    <property type="entry name" value="tRNA_m1G_MTases_N"/>
</dbReference>
<evidence type="ECO:0000256" key="4">
    <source>
        <dbReference type="ARBA" id="ARBA00038303"/>
    </source>
</evidence>
<keyword evidence="3" id="KW-0949">S-adenosyl-L-methionine</keyword>
<dbReference type="NCBIfam" id="NF000986">
    <property type="entry name" value="PRK00103.1-4"/>
    <property type="match status" value="1"/>
</dbReference>
<keyword evidence="1 5" id="KW-0489">Methyltransferase</keyword>
<dbReference type="HAMAP" id="MF_00658">
    <property type="entry name" value="23SrRNA_methyltr_H"/>
    <property type="match status" value="1"/>
</dbReference>
<dbReference type="SUPFAM" id="SSF75217">
    <property type="entry name" value="alpha/beta knot"/>
    <property type="match status" value="1"/>
</dbReference>
<dbReference type="NCBIfam" id="TIGR00246">
    <property type="entry name" value="tRNA_RlmH_YbeA"/>
    <property type="match status" value="1"/>
</dbReference>
<dbReference type="PIRSF" id="PIRSF004505">
    <property type="entry name" value="MT_bac"/>
    <property type="match status" value="1"/>
</dbReference>